<dbReference type="InterPro" id="IPR016053">
    <property type="entry name" value="Haem_Oase-like"/>
</dbReference>
<dbReference type="GO" id="GO:0042167">
    <property type="term" value="P:heme catabolic process"/>
    <property type="evidence" value="ECO:0007669"/>
    <property type="project" value="TreeGrafter"/>
</dbReference>
<proteinExistence type="predicted"/>
<keyword evidence="1 4" id="KW-0349">Heme</keyword>
<feature type="binding site" evidence="4">
    <location>
        <position position="24"/>
    </location>
    <ligand>
        <name>heme b</name>
        <dbReference type="ChEBI" id="CHEBI:60344"/>
    </ligand>
</feature>
<dbReference type="OrthoDB" id="5493802at2"/>
<comment type="caution">
    <text evidence="6">The sequence shown here is derived from an EMBL/GenBank/DDBJ whole genome shotgun (WGS) entry which is preliminary data.</text>
</comment>
<accession>A0A3N0ECE2</accession>
<evidence type="ECO:0000256" key="2">
    <source>
        <dbReference type="ARBA" id="ARBA00022723"/>
    </source>
</evidence>
<evidence type="ECO:0000256" key="3">
    <source>
        <dbReference type="ARBA" id="ARBA00023004"/>
    </source>
</evidence>
<evidence type="ECO:0000313" key="7">
    <source>
        <dbReference type="Proteomes" id="UP000269198"/>
    </source>
</evidence>
<dbReference type="PANTHER" id="PTHR10720">
    <property type="entry name" value="HEME OXYGENASE"/>
    <property type="match status" value="1"/>
</dbReference>
<feature type="binding site" description="axial binding residue" evidence="5">
    <location>
        <position position="31"/>
    </location>
    <ligand>
        <name>heme b</name>
        <dbReference type="ChEBI" id="CHEBI:60344"/>
    </ligand>
    <ligandPart>
        <name>Fe</name>
        <dbReference type="ChEBI" id="CHEBI:18248"/>
    </ligandPart>
</feature>
<dbReference type="PANTHER" id="PTHR10720:SF0">
    <property type="entry name" value="HEME OXYGENASE"/>
    <property type="match status" value="1"/>
</dbReference>
<organism evidence="6 7">
    <name type="scientific">Halostreptopolyspora alba</name>
    <dbReference type="NCBI Taxonomy" id="2487137"/>
    <lineage>
        <taxon>Bacteria</taxon>
        <taxon>Bacillati</taxon>
        <taxon>Actinomycetota</taxon>
        <taxon>Actinomycetes</taxon>
        <taxon>Streptosporangiales</taxon>
        <taxon>Nocardiopsidaceae</taxon>
        <taxon>Halostreptopolyspora</taxon>
    </lineage>
</organism>
<evidence type="ECO:0000256" key="4">
    <source>
        <dbReference type="PIRSR" id="PIRSR000343-1"/>
    </source>
</evidence>
<dbReference type="Proteomes" id="UP000269198">
    <property type="component" value="Unassembled WGS sequence"/>
</dbReference>
<dbReference type="CDD" id="cd19165">
    <property type="entry name" value="HemeO"/>
    <property type="match status" value="1"/>
</dbReference>
<evidence type="ECO:0000256" key="5">
    <source>
        <dbReference type="PIRSR" id="PIRSR000343-2"/>
    </source>
</evidence>
<protein>
    <submittedName>
        <fullName evidence="6">Biliverdin-producing heme oxygenase</fullName>
    </submittedName>
</protein>
<gene>
    <name evidence="6" type="ORF">EFW17_08525</name>
</gene>
<dbReference type="GO" id="GO:0046872">
    <property type="term" value="F:metal ion binding"/>
    <property type="evidence" value="ECO:0007669"/>
    <property type="project" value="UniProtKB-KW"/>
</dbReference>
<feature type="binding site" evidence="4">
    <location>
        <position position="189"/>
    </location>
    <ligand>
        <name>heme b</name>
        <dbReference type="ChEBI" id="CHEBI:60344"/>
    </ligand>
</feature>
<dbReference type="PIRSF" id="PIRSF000343">
    <property type="entry name" value="Haem_Oase"/>
    <property type="match status" value="1"/>
</dbReference>
<dbReference type="AlphaFoldDB" id="A0A3N0ECE2"/>
<dbReference type="InterPro" id="IPR016084">
    <property type="entry name" value="Haem_Oase-like_multi-hlx"/>
</dbReference>
<feature type="binding site" evidence="4">
    <location>
        <position position="142"/>
    </location>
    <ligand>
        <name>heme b</name>
        <dbReference type="ChEBI" id="CHEBI:60344"/>
    </ligand>
</feature>
<dbReference type="Gene3D" id="1.20.910.10">
    <property type="entry name" value="Heme oxygenase-like"/>
    <property type="match status" value="1"/>
</dbReference>
<evidence type="ECO:0000256" key="1">
    <source>
        <dbReference type="ARBA" id="ARBA00022617"/>
    </source>
</evidence>
<evidence type="ECO:0000313" key="6">
    <source>
        <dbReference type="EMBL" id="RNL85512.1"/>
    </source>
</evidence>
<keyword evidence="7" id="KW-1185">Reference proteome</keyword>
<name>A0A3N0ECE2_9ACTN</name>
<dbReference type="GO" id="GO:0006788">
    <property type="term" value="P:heme oxidation"/>
    <property type="evidence" value="ECO:0007669"/>
    <property type="project" value="InterPro"/>
</dbReference>
<keyword evidence="3 5" id="KW-0408">Iron</keyword>
<dbReference type="GO" id="GO:0020037">
    <property type="term" value="F:heme binding"/>
    <property type="evidence" value="ECO:0007669"/>
    <property type="project" value="TreeGrafter"/>
</dbReference>
<dbReference type="GO" id="GO:0006979">
    <property type="term" value="P:response to oxidative stress"/>
    <property type="evidence" value="ECO:0007669"/>
    <property type="project" value="TreeGrafter"/>
</dbReference>
<dbReference type="RefSeq" id="WP_123200769.1">
    <property type="nucleotide sequence ID" value="NZ_RJMB01000006.1"/>
</dbReference>
<dbReference type="EMBL" id="RJMB01000006">
    <property type="protein sequence ID" value="RNL85512.1"/>
    <property type="molecule type" value="Genomic_DNA"/>
</dbReference>
<keyword evidence="2 5" id="KW-0479">Metal-binding</keyword>
<dbReference type="GO" id="GO:0004392">
    <property type="term" value="F:heme oxygenase (decyclizing) activity"/>
    <property type="evidence" value="ECO:0007669"/>
    <property type="project" value="InterPro"/>
</dbReference>
<sequence>METGAAHPRPPNDDTGDTLSAWLKAATWGEHQQAERQPFVQALVEGRLPSAGYAAMVAQHYAIYRALEEVGHALTSDPVAGRVLFPELVRTPALERDLAALHGPGWRTHTDPDTALTPAARTYVARLRQMVDHPAGYVAHHYTRYLGDLSGGQFIRDSVVRAYGLADGGATFYDFDRIASIPRFKRDYRSRIDALGLDEAGRRQLVSEARLAYQLNIELLADLGRGYLPELVS</sequence>
<dbReference type="PRINTS" id="PR00088">
    <property type="entry name" value="HAEMOXYGNASE"/>
</dbReference>
<dbReference type="SUPFAM" id="SSF48613">
    <property type="entry name" value="Heme oxygenase-like"/>
    <property type="match status" value="1"/>
</dbReference>
<dbReference type="InterPro" id="IPR002051">
    <property type="entry name" value="Haem_Oase"/>
</dbReference>
<dbReference type="Pfam" id="PF01126">
    <property type="entry name" value="Heme_oxygenase"/>
    <property type="match status" value="1"/>
</dbReference>
<reference evidence="6 7" key="1">
    <citation type="submission" date="2018-11" db="EMBL/GenBank/DDBJ databases">
        <title>The genome draft of YIM 96095.</title>
        <authorList>
            <person name="Tang S.-K."/>
            <person name="Chunyu W.-X."/>
            <person name="Feng Y.-Z."/>
        </authorList>
    </citation>
    <scope>NUCLEOTIDE SEQUENCE [LARGE SCALE GENOMIC DNA]</scope>
    <source>
        <strain evidence="6 7">YIM 96095</strain>
    </source>
</reference>